<dbReference type="OrthoDB" id="9881086at2"/>
<reference evidence="1 2" key="1">
    <citation type="journal article" date="2012" name="J. Bacteriol.">
        <title>Genome of Bacillus macauensis ZFHKF-1, a Long-Chain-Forming Bacterium.</title>
        <authorList>
            <person name="Cai L."/>
            <person name="Zhang T."/>
        </authorList>
    </citation>
    <scope>NUCLEOTIDE SEQUENCE [LARGE SCALE GENOMIC DNA]</scope>
    <source>
        <strain evidence="1 2">ZFHKF-1</strain>
    </source>
</reference>
<dbReference type="Proteomes" id="UP000004080">
    <property type="component" value="Unassembled WGS sequence"/>
</dbReference>
<keyword evidence="2" id="KW-1185">Reference proteome</keyword>
<proteinExistence type="predicted"/>
<dbReference type="PATRIC" id="fig|1196324.3.peg.3702"/>
<gene>
    <name evidence="1" type="ORF">A374_18144</name>
</gene>
<dbReference type="AlphaFoldDB" id="I8AEI5"/>
<comment type="caution">
    <text evidence="1">The sequence shown here is derived from an EMBL/GenBank/DDBJ whole genome shotgun (WGS) entry which is preliminary data.</text>
</comment>
<name>I8AEI5_9BACL</name>
<evidence type="ECO:0000313" key="2">
    <source>
        <dbReference type="Proteomes" id="UP000004080"/>
    </source>
</evidence>
<organism evidence="1 2">
    <name type="scientific">Fictibacillus macauensis ZFHKF-1</name>
    <dbReference type="NCBI Taxonomy" id="1196324"/>
    <lineage>
        <taxon>Bacteria</taxon>
        <taxon>Bacillati</taxon>
        <taxon>Bacillota</taxon>
        <taxon>Bacilli</taxon>
        <taxon>Bacillales</taxon>
        <taxon>Fictibacillaceae</taxon>
        <taxon>Fictibacillus</taxon>
    </lineage>
</organism>
<protein>
    <submittedName>
        <fullName evidence="1">Uncharacterized protein</fullName>
    </submittedName>
</protein>
<accession>I8AEI5</accession>
<sequence>MEKEQLIPNLEPVSVSRTARLHFSNKEKVDLPVDYSQRLWMDLQEDNVKINGFLTVGKTTYSLFQLTKIEWMEEPYNYGFMPMEFENFSK</sequence>
<dbReference type="EMBL" id="AKKV01000042">
    <property type="protein sequence ID" value="EIT83982.1"/>
    <property type="molecule type" value="Genomic_DNA"/>
</dbReference>
<dbReference type="RefSeq" id="WP_007203698.1">
    <property type="nucleotide sequence ID" value="NZ_AKKV01000042.1"/>
</dbReference>
<evidence type="ECO:0000313" key="1">
    <source>
        <dbReference type="EMBL" id="EIT83982.1"/>
    </source>
</evidence>